<dbReference type="PROSITE" id="PS51257">
    <property type="entry name" value="PROKAR_LIPOPROTEIN"/>
    <property type="match status" value="1"/>
</dbReference>
<evidence type="ECO:0000256" key="1">
    <source>
        <dbReference type="ARBA" id="ARBA00004442"/>
    </source>
</evidence>
<keyword evidence="10" id="KW-1185">Reference proteome</keyword>
<dbReference type="Pfam" id="PF07980">
    <property type="entry name" value="SusD_RagB"/>
    <property type="match status" value="1"/>
</dbReference>
<dbReference type="Gene3D" id="1.25.40.390">
    <property type="match status" value="1"/>
</dbReference>
<evidence type="ECO:0000256" key="3">
    <source>
        <dbReference type="ARBA" id="ARBA00022729"/>
    </source>
</evidence>
<gene>
    <name evidence="9" type="ORF">ACFQZS_09675</name>
</gene>
<organism evidence="9 10">
    <name type="scientific">Mucilaginibacter calamicampi</name>
    <dbReference type="NCBI Taxonomy" id="1302352"/>
    <lineage>
        <taxon>Bacteria</taxon>
        <taxon>Pseudomonadati</taxon>
        <taxon>Bacteroidota</taxon>
        <taxon>Sphingobacteriia</taxon>
        <taxon>Sphingobacteriales</taxon>
        <taxon>Sphingobacteriaceae</taxon>
        <taxon>Mucilaginibacter</taxon>
    </lineage>
</organism>
<dbReference type="SUPFAM" id="SSF48452">
    <property type="entry name" value="TPR-like"/>
    <property type="match status" value="1"/>
</dbReference>
<keyword evidence="5" id="KW-0998">Cell outer membrane</keyword>
<evidence type="ECO:0000313" key="10">
    <source>
        <dbReference type="Proteomes" id="UP001596958"/>
    </source>
</evidence>
<evidence type="ECO:0000259" key="7">
    <source>
        <dbReference type="Pfam" id="PF07980"/>
    </source>
</evidence>
<evidence type="ECO:0000256" key="4">
    <source>
        <dbReference type="ARBA" id="ARBA00023136"/>
    </source>
</evidence>
<evidence type="ECO:0000259" key="8">
    <source>
        <dbReference type="Pfam" id="PF14322"/>
    </source>
</evidence>
<dbReference type="InterPro" id="IPR033985">
    <property type="entry name" value="SusD-like_N"/>
</dbReference>
<keyword evidence="3" id="KW-0732">Signal</keyword>
<feature type="region of interest" description="Disordered" evidence="6">
    <location>
        <begin position="92"/>
        <end position="111"/>
    </location>
</feature>
<evidence type="ECO:0000313" key="9">
    <source>
        <dbReference type="EMBL" id="MFD0750410.1"/>
    </source>
</evidence>
<comment type="caution">
    <text evidence="9">The sequence shown here is derived from an EMBL/GenBank/DDBJ whole genome shotgun (WGS) entry which is preliminary data.</text>
</comment>
<comment type="subcellular location">
    <subcellularLocation>
        <location evidence="1">Cell outer membrane</location>
    </subcellularLocation>
</comment>
<dbReference type="Proteomes" id="UP001596958">
    <property type="component" value="Unassembled WGS sequence"/>
</dbReference>
<evidence type="ECO:0000256" key="2">
    <source>
        <dbReference type="ARBA" id="ARBA00006275"/>
    </source>
</evidence>
<reference evidence="10" key="1">
    <citation type="journal article" date="2019" name="Int. J. Syst. Evol. Microbiol.">
        <title>The Global Catalogue of Microorganisms (GCM) 10K type strain sequencing project: providing services to taxonomists for standard genome sequencing and annotation.</title>
        <authorList>
            <consortium name="The Broad Institute Genomics Platform"/>
            <consortium name="The Broad Institute Genome Sequencing Center for Infectious Disease"/>
            <person name="Wu L."/>
            <person name="Ma J."/>
        </authorList>
    </citation>
    <scope>NUCLEOTIDE SEQUENCE [LARGE SCALE GENOMIC DNA]</scope>
    <source>
        <strain evidence="10">CCUG 63418</strain>
    </source>
</reference>
<dbReference type="RefSeq" id="WP_377099662.1">
    <property type="nucleotide sequence ID" value="NZ_JBHTHU010000006.1"/>
</dbReference>
<evidence type="ECO:0000256" key="5">
    <source>
        <dbReference type="ARBA" id="ARBA00023237"/>
    </source>
</evidence>
<feature type="domain" description="RagB/SusD" evidence="7">
    <location>
        <begin position="311"/>
        <end position="608"/>
    </location>
</feature>
<dbReference type="InterPro" id="IPR011990">
    <property type="entry name" value="TPR-like_helical_dom_sf"/>
</dbReference>
<accession>A0ABW2Z128</accession>
<protein>
    <submittedName>
        <fullName evidence="9">RagB/SusD family nutrient uptake outer membrane protein</fullName>
    </submittedName>
</protein>
<proteinExistence type="inferred from homology"/>
<keyword evidence="4" id="KW-0472">Membrane</keyword>
<name>A0ABW2Z128_9SPHI</name>
<feature type="domain" description="SusD-like N-terminal" evidence="8">
    <location>
        <begin position="61"/>
        <end position="209"/>
    </location>
</feature>
<dbReference type="EMBL" id="JBHTHU010000006">
    <property type="protein sequence ID" value="MFD0750410.1"/>
    <property type="molecule type" value="Genomic_DNA"/>
</dbReference>
<dbReference type="Pfam" id="PF14322">
    <property type="entry name" value="SusD-like_3"/>
    <property type="match status" value="1"/>
</dbReference>
<dbReference type="InterPro" id="IPR012944">
    <property type="entry name" value="SusD_RagB_dom"/>
</dbReference>
<comment type="similarity">
    <text evidence="2">Belongs to the SusD family.</text>
</comment>
<evidence type="ECO:0000256" key="6">
    <source>
        <dbReference type="SAM" id="MobiDB-lite"/>
    </source>
</evidence>
<sequence length="608" mass="68739">MRSTKILLKIALVTVLTTTFSCKKYLNENLNKGAVSEEVQWESENNADIFLNGVYGQLAPMHNTPDYLDSFTDDNDGGNYWRSYPWRQGTNDASFNGGSPQGDGQGAPPGQTNGSYAVWSNAYQRIRRCNQFMEQVTANKKGVFSAAWSAKRIDEARFLRAYWYAMLWQHVGGLPIITKTLNNQDGSEIYYARSTFEETLNFIVSEMDAIIANNKLVVKYSAGNADAGRATLGAALMIKGWVQLYAASPLFNSGAYVLADPNNFVHFATASPARWATAAATFKKFMDTYTQYSLFNKMSEFWWVNNEYNSEVVWDRQQVSGAGGQIQNNVDQYGGPVYILGVYHTWGNYNPTQELVDTYRMANGKRITDPTSGYDPQKPYVGREKRFYDFIVYDGASYKQDWMPTTDIIYTRIDKVNPSKNEIDFGSTDVTNTGYYFRKKLNNLAPEGGNQSGQNYVYYRYAEVLLGYAEAQNESVATPDASVYAAVNAIRTRPGTDLPALVVGTLDQDQMRQEIRDQRRIEFAFEAKRFYDIMRWKIAKTVLNAELHGMKITNTVPADNSGVWKYEYVDLGTNAQPHVFSDKMYMNPVPQSVIDANPKLKTQQNPGY</sequence>